<comment type="caution">
    <text evidence="2">The sequence shown here is derived from an EMBL/GenBank/DDBJ whole genome shotgun (WGS) entry which is preliminary data.</text>
</comment>
<evidence type="ECO:0000313" key="2">
    <source>
        <dbReference type="EMBL" id="KAK7267157.1"/>
    </source>
</evidence>
<accession>A0AAN9I5T9</accession>
<keyword evidence="3" id="KW-1185">Reference proteome</keyword>
<organism evidence="2 3">
    <name type="scientific">Crotalaria pallida</name>
    <name type="common">Smooth rattlebox</name>
    <name type="synonym">Crotalaria striata</name>
    <dbReference type="NCBI Taxonomy" id="3830"/>
    <lineage>
        <taxon>Eukaryota</taxon>
        <taxon>Viridiplantae</taxon>
        <taxon>Streptophyta</taxon>
        <taxon>Embryophyta</taxon>
        <taxon>Tracheophyta</taxon>
        <taxon>Spermatophyta</taxon>
        <taxon>Magnoliopsida</taxon>
        <taxon>eudicotyledons</taxon>
        <taxon>Gunneridae</taxon>
        <taxon>Pentapetalae</taxon>
        <taxon>rosids</taxon>
        <taxon>fabids</taxon>
        <taxon>Fabales</taxon>
        <taxon>Fabaceae</taxon>
        <taxon>Papilionoideae</taxon>
        <taxon>50 kb inversion clade</taxon>
        <taxon>genistoids sensu lato</taxon>
        <taxon>core genistoids</taxon>
        <taxon>Crotalarieae</taxon>
        <taxon>Crotalaria</taxon>
    </lineage>
</organism>
<evidence type="ECO:0000256" key="1">
    <source>
        <dbReference type="SAM" id="MobiDB-lite"/>
    </source>
</evidence>
<gene>
    <name evidence="2" type="ORF">RIF29_19821</name>
</gene>
<protein>
    <submittedName>
        <fullName evidence="2">Uncharacterized protein</fullName>
    </submittedName>
</protein>
<reference evidence="2 3" key="1">
    <citation type="submission" date="2024-01" db="EMBL/GenBank/DDBJ databases">
        <title>The genomes of 5 underutilized Papilionoideae crops provide insights into root nodulation and disease resistanc.</title>
        <authorList>
            <person name="Yuan L."/>
        </authorList>
    </citation>
    <scope>NUCLEOTIDE SEQUENCE [LARGE SCALE GENOMIC DNA]</scope>
    <source>
        <strain evidence="2">ZHUSHIDOU_FW_LH</strain>
        <tissue evidence="2">Leaf</tissue>
    </source>
</reference>
<dbReference type="Proteomes" id="UP001372338">
    <property type="component" value="Unassembled WGS sequence"/>
</dbReference>
<evidence type="ECO:0000313" key="3">
    <source>
        <dbReference type="Proteomes" id="UP001372338"/>
    </source>
</evidence>
<sequence length="168" mass="18483">MNLILLLPHNTLSLSPPQPPPSAIAGIRSCRRSPPEPKPPPPWPFPPLHRSVSPPSRGPFLSHLPAPPPSPNTIITTTKCRLHREHPFSFPPPREPATTAVNSLPQPFFFMLPPCDPISLSLLRFLPSPHTAPFLQPTAQTLQPFSSFFNTTDPIAPCTPLSNFRPQP</sequence>
<feature type="compositionally biased region" description="Pro residues" evidence="1">
    <location>
        <begin position="36"/>
        <end position="47"/>
    </location>
</feature>
<dbReference type="EMBL" id="JAYWIO010000004">
    <property type="protein sequence ID" value="KAK7267157.1"/>
    <property type="molecule type" value="Genomic_DNA"/>
</dbReference>
<feature type="region of interest" description="Disordered" evidence="1">
    <location>
        <begin position="9"/>
        <end position="75"/>
    </location>
</feature>
<name>A0AAN9I5T9_CROPI</name>
<proteinExistence type="predicted"/>
<dbReference type="AlphaFoldDB" id="A0AAN9I5T9"/>